<accession>A0A4D6XT18</accession>
<reference evidence="2 3" key="1">
    <citation type="submission" date="2018-12" db="EMBL/GenBank/DDBJ databases">
        <authorList>
            <person name="Chong R.A."/>
        </authorList>
    </citation>
    <scope>NUCLEOTIDE SEQUENCE [LARGE SCALE GENOMIC DNA]</scope>
    <source>
        <strain evidence="2 3">Ala</strain>
    </source>
</reference>
<dbReference type="OrthoDB" id="9789418at2"/>
<keyword evidence="2" id="KW-0808">Transferase</keyword>
<dbReference type="AlphaFoldDB" id="A0A4D6XT18"/>
<name>A0A4D6XT18_9GAMM</name>
<dbReference type="PANTHER" id="PTHR38780">
    <property type="entry name" value="PROTEIN TUSC"/>
    <property type="match status" value="1"/>
</dbReference>
<dbReference type="NCBIfam" id="NF001238">
    <property type="entry name" value="PRK00211.1"/>
    <property type="match status" value="1"/>
</dbReference>
<evidence type="ECO:0000313" key="3">
    <source>
        <dbReference type="Proteomes" id="UP000298660"/>
    </source>
</evidence>
<dbReference type="InterPro" id="IPR017462">
    <property type="entry name" value="Sulphur_relay_TusC/DsrF"/>
</dbReference>
<dbReference type="InterPro" id="IPR027396">
    <property type="entry name" value="DsrEFH-like"/>
</dbReference>
<dbReference type="InterPro" id="IPR003787">
    <property type="entry name" value="Sulphur_relay_DsrE/F-like"/>
</dbReference>
<proteinExistence type="inferred from homology"/>
<reference evidence="2 3" key="2">
    <citation type="submission" date="2019-05" db="EMBL/GenBank/DDBJ databases">
        <title>Genome evolution of the obligate endosymbiont Buchnera aphidicola.</title>
        <authorList>
            <person name="Moran N.A."/>
        </authorList>
    </citation>
    <scope>NUCLEOTIDE SEQUENCE [LARGE SCALE GENOMIC DNA]</scope>
    <source>
        <strain evidence="2 3">Ala</strain>
    </source>
</reference>
<dbReference type="PANTHER" id="PTHR38780:SF1">
    <property type="entry name" value="PROTEIN TUSC"/>
    <property type="match status" value="1"/>
</dbReference>
<evidence type="ECO:0000313" key="2">
    <source>
        <dbReference type="EMBL" id="QCI17908.1"/>
    </source>
</evidence>
<protein>
    <submittedName>
        <fullName evidence="2">Sulfurtransferase complex subunit TusC</fullName>
    </submittedName>
</protein>
<dbReference type="Pfam" id="PF02635">
    <property type="entry name" value="DsrE"/>
    <property type="match status" value="1"/>
</dbReference>
<organism evidence="2 3">
    <name type="scientific">Buchnera aphidicola</name>
    <name type="common">Acyrthosiphon lactucae</name>
    <dbReference type="NCBI Taxonomy" id="1241832"/>
    <lineage>
        <taxon>Bacteria</taxon>
        <taxon>Pseudomonadati</taxon>
        <taxon>Pseudomonadota</taxon>
        <taxon>Gammaproteobacteria</taxon>
        <taxon>Enterobacterales</taxon>
        <taxon>Erwiniaceae</taxon>
        <taxon>Buchnera</taxon>
    </lineage>
</organism>
<dbReference type="EMBL" id="CP034891">
    <property type="protein sequence ID" value="QCI17908.1"/>
    <property type="molecule type" value="Genomic_DNA"/>
</dbReference>
<evidence type="ECO:0000256" key="1">
    <source>
        <dbReference type="ARBA" id="ARBA00005996"/>
    </source>
</evidence>
<dbReference type="Proteomes" id="UP000298660">
    <property type="component" value="Chromosome"/>
</dbReference>
<dbReference type="RefSeq" id="WP_158339690.1">
    <property type="nucleotide sequence ID" value="NZ_CP034891.1"/>
</dbReference>
<gene>
    <name evidence="2" type="primary">tusC</name>
    <name evidence="2" type="ORF">D9V61_02695</name>
</gene>
<dbReference type="Gene3D" id="3.40.1260.10">
    <property type="entry name" value="DsrEFH-like"/>
    <property type="match status" value="1"/>
</dbReference>
<sequence>MKIVAFVFSHSPHGTSFGREGLDAIFSLSSVFKKISLFFIGDGILQLIKSHQTENILARNYISSFSILSFYNIKDFYCCKKSLIERGFNSKKNNFILNVDILDSYIMRLKLDNYDAIINF</sequence>
<dbReference type="GO" id="GO:0016740">
    <property type="term" value="F:transferase activity"/>
    <property type="evidence" value="ECO:0007669"/>
    <property type="project" value="UniProtKB-KW"/>
</dbReference>
<comment type="similarity">
    <text evidence="1">Belongs to the DsrF/TusC family.</text>
</comment>
<dbReference type="NCBIfam" id="TIGR03010">
    <property type="entry name" value="sulf_tusC_dsrF"/>
    <property type="match status" value="1"/>
</dbReference>
<dbReference type="SUPFAM" id="SSF75169">
    <property type="entry name" value="DsrEFH-like"/>
    <property type="match status" value="1"/>
</dbReference>